<dbReference type="AlphaFoldDB" id="A0A1L0CP82"/>
<sequence>MVHQSYIAFIIFSLLSFSESTKIFYRSKDLNEDTISGILCEYNFIPESSSFMISNVDSEILNGQYCLSLESNTDDCFQLININENSDYKVVINHRDHKKVAIKELNKGNGNFNIFADLATIVKTPSTPLDPLKKKTKKYEDIKKEKKGTTSSMKKNNIIQREKMEFEDEVTEEKEPSFLVKNWRYIVIGFMIFKLISNKDDKKENKEKKE</sequence>
<gene>
    <name evidence="2" type="ORF">HGUI_02481</name>
</gene>
<keyword evidence="1" id="KW-0732">Signal</keyword>
<dbReference type="EMBL" id="FQNF01000045">
    <property type="protein sequence ID" value="SGZ40281.1"/>
    <property type="molecule type" value="Genomic_DNA"/>
</dbReference>
<dbReference type="Proteomes" id="UP000183365">
    <property type="component" value="Unassembled WGS sequence"/>
</dbReference>
<reference evidence="3" key="1">
    <citation type="submission" date="2016-11" db="EMBL/GenBank/DDBJ databases">
        <authorList>
            <person name="Guldener U."/>
        </authorList>
    </citation>
    <scope>NUCLEOTIDE SEQUENCE [LARGE SCALE GENOMIC DNA]</scope>
</reference>
<feature type="chain" id="PRO_5012679149" description="ER membrane protein complex subunit 10" evidence="1">
    <location>
        <begin position="21"/>
        <end position="210"/>
    </location>
</feature>
<keyword evidence="3" id="KW-1185">Reference proteome</keyword>
<dbReference type="OrthoDB" id="1894652at2759"/>
<proteinExistence type="predicted"/>
<evidence type="ECO:0000256" key="1">
    <source>
        <dbReference type="SAM" id="SignalP"/>
    </source>
</evidence>
<accession>A0A1L0CP82</accession>
<evidence type="ECO:0008006" key="4">
    <source>
        <dbReference type="Google" id="ProtNLM"/>
    </source>
</evidence>
<name>A0A1L0CP82_9ASCO</name>
<feature type="signal peptide" evidence="1">
    <location>
        <begin position="1"/>
        <end position="20"/>
    </location>
</feature>
<protein>
    <recommendedName>
        <fullName evidence="4">ER membrane protein complex subunit 10</fullName>
    </recommendedName>
</protein>
<dbReference type="VEuPathDB" id="FungiDB:HGUI_02481"/>
<evidence type="ECO:0000313" key="2">
    <source>
        <dbReference type="EMBL" id="SGZ40281.1"/>
    </source>
</evidence>
<organism evidence="2 3">
    <name type="scientific">Hanseniaspora guilliermondii</name>
    <dbReference type="NCBI Taxonomy" id="56406"/>
    <lineage>
        <taxon>Eukaryota</taxon>
        <taxon>Fungi</taxon>
        <taxon>Dikarya</taxon>
        <taxon>Ascomycota</taxon>
        <taxon>Saccharomycotina</taxon>
        <taxon>Saccharomycetes</taxon>
        <taxon>Saccharomycodales</taxon>
        <taxon>Saccharomycodaceae</taxon>
        <taxon>Hanseniaspora</taxon>
    </lineage>
</organism>
<dbReference type="Pfam" id="PF21203">
    <property type="entry name" value="ECM10"/>
    <property type="match status" value="1"/>
</dbReference>
<evidence type="ECO:0000313" key="3">
    <source>
        <dbReference type="Proteomes" id="UP000183365"/>
    </source>
</evidence>